<comment type="similarity">
    <text evidence="2 6">Belongs to the PPP phosphatase family.</text>
</comment>
<dbReference type="Pfam" id="PF00149">
    <property type="entry name" value="Metallophos"/>
    <property type="match status" value="1"/>
</dbReference>
<keyword evidence="6" id="KW-0378">Hydrolase</keyword>
<evidence type="ECO:0000313" key="10">
    <source>
        <dbReference type="Proteomes" id="UP001153069"/>
    </source>
</evidence>
<feature type="domain" description="EF-hand" evidence="8">
    <location>
        <begin position="674"/>
        <end position="709"/>
    </location>
</feature>
<dbReference type="PANTHER" id="PTHR45668:SF9">
    <property type="entry name" value="SERINE_THREONINE-PROTEIN PHOSPHATASE 7"/>
    <property type="match status" value="1"/>
</dbReference>
<dbReference type="CDD" id="cd00051">
    <property type="entry name" value="EFh"/>
    <property type="match status" value="1"/>
</dbReference>
<gene>
    <name evidence="9" type="ORF">SEMRO_210_G087610.1</name>
</gene>
<feature type="compositionally biased region" description="Gly residues" evidence="7">
    <location>
        <begin position="225"/>
        <end position="236"/>
    </location>
</feature>
<dbReference type="PROSITE" id="PS00125">
    <property type="entry name" value="SER_THR_PHOSPHATASE"/>
    <property type="match status" value="1"/>
</dbReference>
<dbReference type="PROSITE" id="PS00018">
    <property type="entry name" value="EF_HAND_1"/>
    <property type="match status" value="2"/>
</dbReference>
<feature type="region of interest" description="Disordered" evidence="7">
    <location>
        <begin position="215"/>
        <end position="236"/>
    </location>
</feature>
<dbReference type="OrthoDB" id="203995at2759"/>
<dbReference type="InterPro" id="IPR011992">
    <property type="entry name" value="EF-hand-dom_pair"/>
</dbReference>
<dbReference type="EC" id="3.1.3.16" evidence="6"/>
<dbReference type="EMBL" id="CAICTM010000209">
    <property type="protein sequence ID" value="CAB9504830.1"/>
    <property type="molecule type" value="Genomic_DNA"/>
</dbReference>
<evidence type="ECO:0000256" key="6">
    <source>
        <dbReference type="RuleBase" id="RU004273"/>
    </source>
</evidence>
<dbReference type="SUPFAM" id="SSF56300">
    <property type="entry name" value="Metallo-dependent phosphatases"/>
    <property type="match status" value="1"/>
</dbReference>
<dbReference type="Gene3D" id="1.10.238.10">
    <property type="entry name" value="EF-hand"/>
    <property type="match status" value="2"/>
</dbReference>
<evidence type="ECO:0000256" key="4">
    <source>
        <dbReference type="ARBA" id="ARBA00022837"/>
    </source>
</evidence>
<dbReference type="InterPro" id="IPR029052">
    <property type="entry name" value="Metallo-depent_PP-like"/>
</dbReference>
<evidence type="ECO:0000259" key="8">
    <source>
        <dbReference type="PROSITE" id="PS50222"/>
    </source>
</evidence>
<dbReference type="InterPro" id="IPR018247">
    <property type="entry name" value="EF_Hand_1_Ca_BS"/>
</dbReference>
<keyword evidence="4" id="KW-0106">Calcium</keyword>
<dbReference type="PANTHER" id="PTHR45668">
    <property type="entry name" value="SERINE/THREONINE-PROTEIN PHOSPHATASE 5-RELATED"/>
    <property type="match status" value="1"/>
</dbReference>
<evidence type="ECO:0000313" key="9">
    <source>
        <dbReference type="EMBL" id="CAB9504830.1"/>
    </source>
</evidence>
<dbReference type="InterPro" id="IPR004843">
    <property type="entry name" value="Calcineurin-like_PHP"/>
</dbReference>
<evidence type="ECO:0000256" key="2">
    <source>
        <dbReference type="ARBA" id="ARBA00008294"/>
    </source>
</evidence>
<proteinExistence type="inferred from homology"/>
<feature type="compositionally biased region" description="Basic and acidic residues" evidence="7">
    <location>
        <begin position="34"/>
        <end position="43"/>
    </location>
</feature>
<sequence length="836" mass="91744">MADDDGPNKRGSMDISDIGSKQRLARALGSSVPEEERTSDASSKRQQMIGALASSITSGLPPDLGRQQLIDNLSNSFNQSFSMNDEEVEAQILIAMGGASASNLDSTDEKTARKSRMSVRMNTRASVMNANRRASRLSVAGAGMNGSKRMSTRLSISNSRMSTRMSVSRRGSGGFLMLKDLEERDEFHKIQAAAFLRELYKLADAESNQELKQTILTRSTSSGPVSGGGGGASGGESDGDINFEGIDLASLTPAQAKAKIDALHAGGKIDGDSMMALIQAGVKVLGEEETVIDVREIHPNLQTVTAVGDLHGSLECLMEVLKMAEIDKIFADANGSIVVFDGDFVDRGFNSLEVIATLLLLKLSHPKNVFLLRGNHEDSMTASSYGFREEVDEKYGLDKGDEIWWEFGYLFAAFPIVARTNTAAIMHGGICVEEFDLSDLNEIDKETRCEMKTISDPYDDDERLLQGILWSDPSEEPGINFSDRGAGFTFGPDISADFLDRHELKYIIRAHEVVEEGHCKHDLGEGRGVITIFSSANYPAGEGTNSGAVVFLNDQSGEYTTKDFIHKEGSGDDSAMLAALLGTFVDGHKSHLTKAFREKQSKDGVVTCEEWADVIAELLDLPDISLTLLAMQPELAPSTEEGGDYIDWNAFMNRYTTVPTAQVLAKDQLVALSENKDKFLDIFQLIDTSGDGTISKEEFVSGMKMLNEQVNQKVENVEKLFEAFDEDGDGEISIVDFSKALQSSTALQGVTEALKDDQVEHLKRTQDMIATSFKYLDSNKDGGIDRSEFEKGFEVLNKRMPERNKFGKYEDWFNTFELNDKEQIDFGAFKQVFCSI</sequence>
<dbReference type="PROSITE" id="PS50222">
    <property type="entry name" value="EF_HAND_2"/>
    <property type="match status" value="3"/>
</dbReference>
<dbReference type="CDD" id="cd00144">
    <property type="entry name" value="MPP_PPP_family"/>
    <property type="match status" value="1"/>
</dbReference>
<dbReference type="InterPro" id="IPR002048">
    <property type="entry name" value="EF_hand_dom"/>
</dbReference>
<comment type="caution">
    <text evidence="9">The sequence shown here is derived from an EMBL/GenBank/DDBJ whole genome shotgun (WGS) entry which is preliminary data.</text>
</comment>
<organism evidence="9 10">
    <name type="scientific">Seminavis robusta</name>
    <dbReference type="NCBI Taxonomy" id="568900"/>
    <lineage>
        <taxon>Eukaryota</taxon>
        <taxon>Sar</taxon>
        <taxon>Stramenopiles</taxon>
        <taxon>Ochrophyta</taxon>
        <taxon>Bacillariophyta</taxon>
        <taxon>Bacillariophyceae</taxon>
        <taxon>Bacillariophycidae</taxon>
        <taxon>Naviculales</taxon>
        <taxon>Naviculaceae</taxon>
        <taxon>Seminavis</taxon>
    </lineage>
</organism>
<keyword evidence="3" id="KW-0479">Metal-binding</keyword>
<dbReference type="InterPro" id="IPR006186">
    <property type="entry name" value="Ser/Thr-sp_prot-phosphatase"/>
</dbReference>
<evidence type="ECO:0000256" key="7">
    <source>
        <dbReference type="SAM" id="MobiDB-lite"/>
    </source>
</evidence>
<dbReference type="InterPro" id="IPR051134">
    <property type="entry name" value="PPP_phosphatase"/>
</dbReference>
<feature type="domain" description="EF-hand" evidence="8">
    <location>
        <begin position="712"/>
        <end position="747"/>
    </location>
</feature>
<dbReference type="PRINTS" id="PR00114">
    <property type="entry name" value="STPHPHTASE"/>
</dbReference>
<reference evidence="9" key="1">
    <citation type="submission" date="2020-06" db="EMBL/GenBank/DDBJ databases">
        <authorList>
            <consortium name="Plant Systems Biology data submission"/>
        </authorList>
    </citation>
    <scope>NUCLEOTIDE SEQUENCE</scope>
    <source>
        <strain evidence="9">D6</strain>
    </source>
</reference>
<protein>
    <recommendedName>
        <fullName evidence="6">Serine/threonine-protein phosphatase</fullName>
        <ecNumber evidence="6">3.1.3.16</ecNumber>
    </recommendedName>
</protein>
<evidence type="ECO:0000256" key="1">
    <source>
        <dbReference type="ARBA" id="ARBA00001936"/>
    </source>
</evidence>
<evidence type="ECO:0000256" key="3">
    <source>
        <dbReference type="ARBA" id="ARBA00022723"/>
    </source>
</evidence>
<name>A0A9N8DQF1_9STRA</name>
<feature type="domain" description="EF-hand" evidence="8">
    <location>
        <begin position="764"/>
        <end position="799"/>
    </location>
</feature>
<dbReference type="SUPFAM" id="SSF47473">
    <property type="entry name" value="EF-hand"/>
    <property type="match status" value="1"/>
</dbReference>
<dbReference type="AlphaFoldDB" id="A0A9N8DQF1"/>
<evidence type="ECO:0000256" key="5">
    <source>
        <dbReference type="ARBA" id="ARBA00023211"/>
    </source>
</evidence>
<dbReference type="SMART" id="SM00156">
    <property type="entry name" value="PP2Ac"/>
    <property type="match status" value="1"/>
</dbReference>
<keyword evidence="5" id="KW-0464">Manganese</keyword>
<dbReference type="Gene3D" id="3.60.21.10">
    <property type="match status" value="1"/>
</dbReference>
<accession>A0A9N8DQF1</accession>
<keyword evidence="10" id="KW-1185">Reference proteome</keyword>
<dbReference type="GO" id="GO:0004722">
    <property type="term" value="F:protein serine/threonine phosphatase activity"/>
    <property type="evidence" value="ECO:0007669"/>
    <property type="project" value="UniProtKB-EC"/>
</dbReference>
<comment type="cofactor">
    <cofactor evidence="1">
        <name>Mn(2+)</name>
        <dbReference type="ChEBI" id="CHEBI:29035"/>
    </cofactor>
</comment>
<comment type="catalytic activity">
    <reaction evidence="6">
        <text>O-phospho-L-threonyl-[protein] + H2O = L-threonyl-[protein] + phosphate</text>
        <dbReference type="Rhea" id="RHEA:47004"/>
        <dbReference type="Rhea" id="RHEA-COMP:11060"/>
        <dbReference type="Rhea" id="RHEA-COMP:11605"/>
        <dbReference type="ChEBI" id="CHEBI:15377"/>
        <dbReference type="ChEBI" id="CHEBI:30013"/>
        <dbReference type="ChEBI" id="CHEBI:43474"/>
        <dbReference type="ChEBI" id="CHEBI:61977"/>
        <dbReference type="EC" id="3.1.3.16"/>
    </reaction>
</comment>
<dbReference type="Pfam" id="PF13202">
    <property type="entry name" value="EF-hand_5"/>
    <property type="match status" value="1"/>
</dbReference>
<dbReference type="SMART" id="SM00054">
    <property type="entry name" value="EFh"/>
    <property type="match status" value="4"/>
</dbReference>
<feature type="region of interest" description="Disordered" evidence="7">
    <location>
        <begin position="1"/>
        <end position="44"/>
    </location>
</feature>
<dbReference type="Proteomes" id="UP001153069">
    <property type="component" value="Unassembled WGS sequence"/>
</dbReference>
<dbReference type="Pfam" id="PF13499">
    <property type="entry name" value="EF-hand_7"/>
    <property type="match status" value="1"/>
</dbReference>
<feature type="compositionally biased region" description="Basic and acidic residues" evidence="7">
    <location>
        <begin position="1"/>
        <end position="12"/>
    </location>
</feature>
<dbReference type="GO" id="GO:0005509">
    <property type="term" value="F:calcium ion binding"/>
    <property type="evidence" value="ECO:0007669"/>
    <property type="project" value="InterPro"/>
</dbReference>